<dbReference type="GO" id="GO:0005829">
    <property type="term" value="C:cytosol"/>
    <property type="evidence" value="ECO:0007669"/>
    <property type="project" value="TreeGrafter"/>
</dbReference>
<sequence length="571" mass="60848">MHSMAGTVPMDVVELIAMQVACPSSLSALLGALPPPAVTPALAALQALTQRPTTVRVTWPRIALLSTPSASTHSHLKSLMHHDAQIELVLRQPLDILEAAVPLTAVTRVHIAPIKPLSEADGVMLHLALERAPLKRLVVNTARQDNGRWLCHVLRLLTKGRVRELVLVGDPRTSLLPTADADLQVWLSSGRSLCLRGLHVSAALAAALAQALALQSLALDRVLGLSGPVLLPASLKTLTWIFDARPLASTAVAASLLTAPRLTHLALDGGLCPDAVATALAALPALTSLRLNGLALSTSLIAALPQLQHLAHLSLSGHAFGSLAPALADALPLCGRLTSLDLRRRKLPSSALHVQRLRHALGRMPTLRRLAWTSAGVGDCVVPHLSALSLSSDPCVYPTYRPVVMDGIKSLSALVELALTENELDDRGARALGEALPRCRQLRSLDVHGNAFTSRGLDAILHGLPRSLEALNVVSRGYYWSGLDAVLTALTHAAWRSLDVAVNYEHDLDRALRWLLAHTQFVVALPPHASSIKPSSHALVEAIDASRTGHACVVRLHLRDTLSGAFLDPYP</sequence>
<dbReference type="EMBL" id="KK583189">
    <property type="protein sequence ID" value="KDO35174.1"/>
    <property type="molecule type" value="Genomic_DNA"/>
</dbReference>
<dbReference type="Gene3D" id="3.80.10.10">
    <property type="entry name" value="Ribonuclease Inhibitor"/>
    <property type="match status" value="1"/>
</dbReference>
<dbReference type="VEuPathDB" id="FungiDB:SPRG_00020"/>
<gene>
    <name evidence="4" type="ORF">SPRG_00020</name>
</gene>
<evidence type="ECO:0000256" key="1">
    <source>
        <dbReference type="ARBA" id="ARBA00022468"/>
    </source>
</evidence>
<dbReference type="KEGG" id="spar:SPRG_00020"/>
<protein>
    <recommendedName>
        <fullName evidence="6">F-box domain-containing protein</fullName>
    </recommendedName>
</protein>
<evidence type="ECO:0000313" key="5">
    <source>
        <dbReference type="Proteomes" id="UP000030745"/>
    </source>
</evidence>
<dbReference type="InterPro" id="IPR032675">
    <property type="entry name" value="LRR_dom_sf"/>
</dbReference>
<proteinExistence type="predicted"/>
<name>A0A067CWY3_SAPPC</name>
<reference evidence="4 5" key="1">
    <citation type="journal article" date="2013" name="PLoS Genet.">
        <title>Distinctive expansion of potential virulence genes in the genome of the oomycete fish pathogen Saprolegnia parasitica.</title>
        <authorList>
            <person name="Jiang R.H."/>
            <person name="de Bruijn I."/>
            <person name="Haas B.J."/>
            <person name="Belmonte R."/>
            <person name="Lobach L."/>
            <person name="Christie J."/>
            <person name="van den Ackerveken G."/>
            <person name="Bottin A."/>
            <person name="Bulone V."/>
            <person name="Diaz-Moreno S.M."/>
            <person name="Dumas B."/>
            <person name="Fan L."/>
            <person name="Gaulin E."/>
            <person name="Govers F."/>
            <person name="Grenville-Briggs L.J."/>
            <person name="Horner N.R."/>
            <person name="Levin J.Z."/>
            <person name="Mammella M."/>
            <person name="Meijer H.J."/>
            <person name="Morris P."/>
            <person name="Nusbaum C."/>
            <person name="Oome S."/>
            <person name="Phillips A.J."/>
            <person name="van Rooyen D."/>
            <person name="Rzeszutek E."/>
            <person name="Saraiva M."/>
            <person name="Secombes C.J."/>
            <person name="Seidl M.F."/>
            <person name="Snel B."/>
            <person name="Stassen J.H."/>
            <person name="Sykes S."/>
            <person name="Tripathy S."/>
            <person name="van den Berg H."/>
            <person name="Vega-Arreguin J.C."/>
            <person name="Wawra S."/>
            <person name="Young S.K."/>
            <person name="Zeng Q."/>
            <person name="Dieguez-Uribeondo J."/>
            <person name="Russ C."/>
            <person name="Tyler B.M."/>
            <person name="van West P."/>
        </authorList>
    </citation>
    <scope>NUCLEOTIDE SEQUENCE [LARGE SCALE GENOMIC DNA]</scope>
    <source>
        <strain evidence="4 5">CBS 223.65</strain>
    </source>
</reference>
<evidence type="ECO:0000256" key="3">
    <source>
        <dbReference type="ARBA" id="ARBA00022737"/>
    </source>
</evidence>
<dbReference type="SUPFAM" id="SSF52047">
    <property type="entry name" value="RNI-like"/>
    <property type="match status" value="1"/>
</dbReference>
<evidence type="ECO:0000256" key="2">
    <source>
        <dbReference type="ARBA" id="ARBA00022614"/>
    </source>
</evidence>
<dbReference type="PANTHER" id="PTHR24113">
    <property type="entry name" value="RAN GTPASE-ACTIVATING PROTEIN 1"/>
    <property type="match status" value="1"/>
</dbReference>
<dbReference type="InterPro" id="IPR027038">
    <property type="entry name" value="RanGap"/>
</dbReference>
<dbReference type="GeneID" id="24122681"/>
<dbReference type="SMART" id="SM00368">
    <property type="entry name" value="LRR_RI"/>
    <property type="match status" value="2"/>
</dbReference>
<keyword evidence="2" id="KW-0433">Leucine-rich repeat</keyword>
<dbReference type="GO" id="GO:0048471">
    <property type="term" value="C:perinuclear region of cytoplasm"/>
    <property type="evidence" value="ECO:0007669"/>
    <property type="project" value="TreeGrafter"/>
</dbReference>
<dbReference type="OMA" id="WIFDARP"/>
<dbReference type="AlphaFoldDB" id="A0A067CWY3"/>
<feature type="non-terminal residue" evidence="4">
    <location>
        <position position="1"/>
    </location>
</feature>
<organism evidence="4 5">
    <name type="scientific">Saprolegnia parasitica (strain CBS 223.65)</name>
    <dbReference type="NCBI Taxonomy" id="695850"/>
    <lineage>
        <taxon>Eukaryota</taxon>
        <taxon>Sar</taxon>
        <taxon>Stramenopiles</taxon>
        <taxon>Oomycota</taxon>
        <taxon>Saprolegniomycetes</taxon>
        <taxon>Saprolegniales</taxon>
        <taxon>Saprolegniaceae</taxon>
        <taxon>Saprolegnia</taxon>
    </lineage>
</organism>
<keyword evidence="3" id="KW-0677">Repeat</keyword>
<dbReference type="GO" id="GO:0005096">
    <property type="term" value="F:GTPase activator activity"/>
    <property type="evidence" value="ECO:0007669"/>
    <property type="project" value="UniProtKB-KW"/>
</dbReference>
<dbReference type="PANTHER" id="PTHR24113:SF12">
    <property type="entry name" value="RAN GTPASE-ACTIVATING PROTEIN 1"/>
    <property type="match status" value="1"/>
</dbReference>
<dbReference type="Proteomes" id="UP000030745">
    <property type="component" value="Unassembled WGS sequence"/>
</dbReference>
<dbReference type="OrthoDB" id="186812at2759"/>
<dbReference type="RefSeq" id="XP_012193526.1">
    <property type="nucleotide sequence ID" value="XM_012338136.1"/>
</dbReference>
<accession>A0A067CWY3</accession>
<dbReference type="GO" id="GO:0031267">
    <property type="term" value="F:small GTPase binding"/>
    <property type="evidence" value="ECO:0007669"/>
    <property type="project" value="TreeGrafter"/>
</dbReference>
<keyword evidence="1" id="KW-0343">GTPase activation</keyword>
<evidence type="ECO:0008006" key="6">
    <source>
        <dbReference type="Google" id="ProtNLM"/>
    </source>
</evidence>
<dbReference type="GO" id="GO:0005634">
    <property type="term" value="C:nucleus"/>
    <property type="evidence" value="ECO:0007669"/>
    <property type="project" value="TreeGrafter"/>
</dbReference>
<keyword evidence="5" id="KW-1185">Reference proteome</keyword>
<evidence type="ECO:0000313" key="4">
    <source>
        <dbReference type="EMBL" id="KDO35174.1"/>
    </source>
</evidence>
<dbReference type="GO" id="GO:0006913">
    <property type="term" value="P:nucleocytoplasmic transport"/>
    <property type="evidence" value="ECO:0007669"/>
    <property type="project" value="TreeGrafter"/>
</dbReference>